<evidence type="ECO:0000256" key="2">
    <source>
        <dbReference type="ARBA" id="ARBA00022840"/>
    </source>
</evidence>
<feature type="domain" description="ABC transporter" evidence="3">
    <location>
        <begin position="10"/>
        <end position="244"/>
    </location>
</feature>
<dbReference type="RefSeq" id="WP_186770157.1">
    <property type="nucleotide sequence ID" value="NZ_JACOMF010000007.1"/>
</dbReference>
<dbReference type="GO" id="GO:0016887">
    <property type="term" value="F:ATP hydrolysis activity"/>
    <property type="evidence" value="ECO:0007669"/>
    <property type="project" value="InterPro"/>
</dbReference>
<dbReference type="AlphaFoldDB" id="A0A9X0QWR1"/>
<dbReference type="PANTHER" id="PTHR43790">
    <property type="entry name" value="CARBOHYDRATE TRANSPORT ATP-BINDING PROTEIN MG119-RELATED"/>
    <property type="match status" value="1"/>
</dbReference>
<dbReference type="InterPro" id="IPR003439">
    <property type="entry name" value="ABC_transporter-like_ATP-bd"/>
</dbReference>
<sequence>MATAEASLLLELRGIVAEGDAAPACRGIDLGVTPGSVVGLLGAPGSGRRALMRGPCGLRRPAAGTMLWRGQPHAPRHPADALAAGIALIQGQGSLVGTMSVTENLMLGWPEAGRLLRRVRAERRIAALAAEHRLVVAPEAMAAGLSPAARLQVAMLRAVLRGAALLVLEEPTEGLAPIETTTLFGQLRALAGRGYSVVLVSRRPAEVAAVCDSVVVLRDGRVAGQLAGAVPARLAALMGDPPPQPNPRTRTSPYAAIRLGVSGLVTAAAPGVAPLAGLSLAVRQTEVLGVVGAAGHGQEALAAVIAGVLRPDAGMIEMDLFDARRWSPVQRRQAGLGFLAIDRDEDALVPAMSLAENLALRDAGSRALSRFGWLRWRTLRLRAEVVIIRHRLRAAGPRTPAAALPAGDRRRLALLREVARKPRVLVLLEPCRGLDPGTAAAVRQEVLALREAGCAVLWISTDIEEVRAVSDRVAVLVSGRVVATLPCAEATSERLAALIDAGTAAA</sequence>
<dbReference type="InterPro" id="IPR050107">
    <property type="entry name" value="ABC_carbohydrate_import_ATPase"/>
</dbReference>
<proteinExistence type="predicted"/>
<comment type="caution">
    <text evidence="4">The sequence shown here is derived from an EMBL/GenBank/DDBJ whole genome shotgun (WGS) entry which is preliminary data.</text>
</comment>
<dbReference type="InterPro" id="IPR027417">
    <property type="entry name" value="P-loop_NTPase"/>
</dbReference>
<organism evidence="4 5">
    <name type="scientific">Siccirubricoccus deserti</name>
    <dbReference type="NCBI Taxonomy" id="2013562"/>
    <lineage>
        <taxon>Bacteria</taxon>
        <taxon>Pseudomonadati</taxon>
        <taxon>Pseudomonadota</taxon>
        <taxon>Alphaproteobacteria</taxon>
        <taxon>Acetobacterales</taxon>
        <taxon>Roseomonadaceae</taxon>
        <taxon>Siccirubricoccus</taxon>
    </lineage>
</organism>
<accession>A0A9X0QWR1</accession>
<evidence type="ECO:0000259" key="3">
    <source>
        <dbReference type="PROSITE" id="PS50893"/>
    </source>
</evidence>
<evidence type="ECO:0000256" key="1">
    <source>
        <dbReference type="ARBA" id="ARBA00022741"/>
    </source>
</evidence>
<feature type="domain" description="ABC transporter" evidence="3">
    <location>
        <begin position="259"/>
        <end position="503"/>
    </location>
</feature>
<dbReference type="Proteomes" id="UP000600101">
    <property type="component" value="Unassembled WGS sequence"/>
</dbReference>
<dbReference type="Gene3D" id="3.40.50.300">
    <property type="entry name" value="P-loop containing nucleotide triphosphate hydrolases"/>
    <property type="match status" value="2"/>
</dbReference>
<dbReference type="SUPFAM" id="SSF52540">
    <property type="entry name" value="P-loop containing nucleoside triphosphate hydrolases"/>
    <property type="match status" value="2"/>
</dbReference>
<protein>
    <submittedName>
        <fullName evidence="4">ATP-binding cassette domain-containing protein</fullName>
    </submittedName>
</protein>
<keyword evidence="1" id="KW-0547">Nucleotide-binding</keyword>
<gene>
    <name evidence="4" type="ORF">H7965_08615</name>
</gene>
<dbReference type="EMBL" id="JACOMF010000007">
    <property type="protein sequence ID" value="MBC4015389.1"/>
    <property type="molecule type" value="Genomic_DNA"/>
</dbReference>
<keyword evidence="5" id="KW-1185">Reference proteome</keyword>
<dbReference type="PROSITE" id="PS50893">
    <property type="entry name" value="ABC_TRANSPORTER_2"/>
    <property type="match status" value="2"/>
</dbReference>
<dbReference type="GO" id="GO:0005524">
    <property type="term" value="F:ATP binding"/>
    <property type="evidence" value="ECO:0007669"/>
    <property type="project" value="UniProtKB-KW"/>
</dbReference>
<keyword evidence="2 4" id="KW-0067">ATP-binding</keyword>
<reference evidence="4" key="1">
    <citation type="submission" date="2020-08" db="EMBL/GenBank/DDBJ databases">
        <authorList>
            <person name="Hu Y."/>
            <person name="Nguyen S.V."/>
            <person name="Li F."/>
            <person name="Fanning S."/>
        </authorList>
    </citation>
    <scope>NUCLEOTIDE SEQUENCE</scope>
    <source>
        <strain evidence="4">SYSU D8009</strain>
    </source>
</reference>
<dbReference type="Pfam" id="PF00005">
    <property type="entry name" value="ABC_tran"/>
    <property type="match status" value="2"/>
</dbReference>
<evidence type="ECO:0000313" key="4">
    <source>
        <dbReference type="EMBL" id="MBC4015389.1"/>
    </source>
</evidence>
<name>A0A9X0QWR1_9PROT</name>
<evidence type="ECO:0000313" key="5">
    <source>
        <dbReference type="Proteomes" id="UP000600101"/>
    </source>
</evidence>
<dbReference type="PANTHER" id="PTHR43790:SF4">
    <property type="entry name" value="GUANOSINE IMPORT ATP-BINDING PROTEIN NUPO"/>
    <property type="match status" value="1"/>
</dbReference>